<evidence type="ECO:0000313" key="2">
    <source>
        <dbReference type="Proteomes" id="UP000230750"/>
    </source>
</evidence>
<name>A0A2G8JE32_STIJA</name>
<keyword evidence="2" id="KW-1185">Reference proteome</keyword>
<comment type="caution">
    <text evidence="1">The sequence shown here is derived from an EMBL/GenBank/DDBJ whole genome shotgun (WGS) entry which is preliminary data.</text>
</comment>
<dbReference type="Proteomes" id="UP000230750">
    <property type="component" value="Unassembled WGS sequence"/>
</dbReference>
<proteinExistence type="predicted"/>
<evidence type="ECO:0000313" key="1">
    <source>
        <dbReference type="EMBL" id="PIK34004.1"/>
    </source>
</evidence>
<protein>
    <submittedName>
        <fullName evidence="1">Uncharacterized protein</fullName>
    </submittedName>
</protein>
<gene>
    <name evidence="1" type="ORF">BSL78_29176</name>
</gene>
<dbReference type="EMBL" id="MRZV01002320">
    <property type="protein sequence ID" value="PIK34004.1"/>
    <property type="molecule type" value="Genomic_DNA"/>
</dbReference>
<dbReference type="AlphaFoldDB" id="A0A2G8JE32"/>
<accession>A0A2G8JE32</accession>
<sequence>MQQIVWKRNVLRKRLGHEFYDQIIRVGILIEEDYQNFNESPGTMEYFQKQRRVRFYHKIFCEWYAAHHFARLIEANPKKCLDNLAKGLDLHELQYLYRFACGLSDSAAMRIITDIEGKTGGMKLSILCTLEQLDGSTKNMRKIVTKLGSTNVSMGEDDNMHQQRATIEILQFAAIPMQGLYLKNLFRSVDIAKDIVTLKSDVSLPCTALKTLTELWITEEGREFTDKEIKDILWYASKCTSLNKLWFVECLLPKSIQCGSLAPATRSWGIDVLWFDHHLNLTTGSWENTSGEDITDEIYNESVCILRFRKKLHLITLNVSHYCVHK</sequence>
<organism evidence="1 2">
    <name type="scientific">Stichopus japonicus</name>
    <name type="common">Sea cucumber</name>
    <dbReference type="NCBI Taxonomy" id="307972"/>
    <lineage>
        <taxon>Eukaryota</taxon>
        <taxon>Metazoa</taxon>
        <taxon>Echinodermata</taxon>
        <taxon>Eleutherozoa</taxon>
        <taxon>Echinozoa</taxon>
        <taxon>Holothuroidea</taxon>
        <taxon>Aspidochirotacea</taxon>
        <taxon>Aspidochirotida</taxon>
        <taxon>Stichopodidae</taxon>
        <taxon>Apostichopus</taxon>
    </lineage>
</organism>
<dbReference type="OrthoDB" id="120976at2759"/>
<reference evidence="1 2" key="1">
    <citation type="journal article" date="2017" name="PLoS Biol.">
        <title>The sea cucumber genome provides insights into morphological evolution and visceral regeneration.</title>
        <authorList>
            <person name="Zhang X."/>
            <person name="Sun L."/>
            <person name="Yuan J."/>
            <person name="Sun Y."/>
            <person name="Gao Y."/>
            <person name="Zhang L."/>
            <person name="Li S."/>
            <person name="Dai H."/>
            <person name="Hamel J.F."/>
            <person name="Liu C."/>
            <person name="Yu Y."/>
            <person name="Liu S."/>
            <person name="Lin W."/>
            <person name="Guo K."/>
            <person name="Jin S."/>
            <person name="Xu P."/>
            <person name="Storey K.B."/>
            <person name="Huan P."/>
            <person name="Zhang T."/>
            <person name="Zhou Y."/>
            <person name="Zhang J."/>
            <person name="Lin C."/>
            <person name="Li X."/>
            <person name="Xing L."/>
            <person name="Huo D."/>
            <person name="Sun M."/>
            <person name="Wang L."/>
            <person name="Mercier A."/>
            <person name="Li F."/>
            <person name="Yang H."/>
            <person name="Xiang J."/>
        </authorList>
    </citation>
    <scope>NUCLEOTIDE SEQUENCE [LARGE SCALE GENOMIC DNA]</scope>
    <source>
        <strain evidence="1">Shaxun</strain>
        <tissue evidence="1">Muscle</tissue>
    </source>
</reference>